<sequence>SRTDPSVARSQLTSGVHNFWRMVIASSVPARFGRHTEGGLKVGWFHRCPQSLTEDAVMVENGRLTSPRRYQTIPSVPVLYQTGMYQAYRAIRYGIANLGSN</sequence>
<dbReference type="EMBL" id="AMZH03020109">
    <property type="protein sequence ID" value="RRT39516.1"/>
    <property type="molecule type" value="Genomic_DNA"/>
</dbReference>
<proteinExistence type="predicted"/>
<organism evidence="1 2">
    <name type="scientific">Ensete ventricosum</name>
    <name type="common">Abyssinian banana</name>
    <name type="synonym">Musa ensete</name>
    <dbReference type="NCBI Taxonomy" id="4639"/>
    <lineage>
        <taxon>Eukaryota</taxon>
        <taxon>Viridiplantae</taxon>
        <taxon>Streptophyta</taxon>
        <taxon>Embryophyta</taxon>
        <taxon>Tracheophyta</taxon>
        <taxon>Spermatophyta</taxon>
        <taxon>Magnoliopsida</taxon>
        <taxon>Liliopsida</taxon>
        <taxon>Zingiberales</taxon>
        <taxon>Musaceae</taxon>
        <taxon>Ensete</taxon>
    </lineage>
</organism>
<name>A0A426XJ57_ENSVE</name>
<dbReference type="AlphaFoldDB" id="A0A426XJ57"/>
<comment type="caution">
    <text evidence="1">The sequence shown here is derived from an EMBL/GenBank/DDBJ whole genome shotgun (WGS) entry which is preliminary data.</text>
</comment>
<gene>
    <name evidence="1" type="ORF">B296_00054396</name>
</gene>
<protein>
    <submittedName>
        <fullName evidence="1">Uncharacterized protein</fullName>
    </submittedName>
</protein>
<evidence type="ECO:0000313" key="1">
    <source>
        <dbReference type="EMBL" id="RRT39516.1"/>
    </source>
</evidence>
<evidence type="ECO:0000313" key="2">
    <source>
        <dbReference type="Proteomes" id="UP000287651"/>
    </source>
</evidence>
<accession>A0A426XJ57</accession>
<dbReference type="Proteomes" id="UP000287651">
    <property type="component" value="Unassembled WGS sequence"/>
</dbReference>
<reference evidence="1 2" key="1">
    <citation type="journal article" date="2014" name="Agronomy (Basel)">
        <title>A Draft Genome Sequence for Ensete ventricosum, the Drought-Tolerant Tree Against Hunger.</title>
        <authorList>
            <person name="Harrison J."/>
            <person name="Moore K.A."/>
            <person name="Paszkiewicz K."/>
            <person name="Jones T."/>
            <person name="Grant M."/>
            <person name="Ambacheew D."/>
            <person name="Muzemil S."/>
            <person name="Studholme D.J."/>
        </authorList>
    </citation>
    <scope>NUCLEOTIDE SEQUENCE [LARGE SCALE GENOMIC DNA]</scope>
</reference>
<feature type="non-terminal residue" evidence="1">
    <location>
        <position position="1"/>
    </location>
</feature>